<gene>
    <name evidence="2" type="ORF">AHLFYP4_00248</name>
</gene>
<feature type="region of interest" description="Disordered" evidence="1">
    <location>
        <begin position="34"/>
        <end position="53"/>
    </location>
</feature>
<sequence length="53" mass="6405">MTDEEKRMVEFNNYIDDLNIDALIKFMNGESDDFEPIPIPKEVDDEMQKDRFY</sequence>
<evidence type="ECO:0000313" key="2">
    <source>
        <dbReference type="EMBL" id="VYS75199.1"/>
    </source>
</evidence>
<dbReference type="RefSeq" id="WP_421721340.1">
    <property type="nucleotide sequence ID" value="NZ_CACRSX010000006.1"/>
</dbReference>
<name>A0A6N2R4K1_ANAHA</name>
<dbReference type="EMBL" id="CACRSX010000006">
    <property type="protein sequence ID" value="VYS75199.1"/>
    <property type="molecule type" value="Genomic_DNA"/>
</dbReference>
<accession>A0A6N2R4K1</accession>
<dbReference type="AlphaFoldDB" id="A0A6N2R4K1"/>
<reference evidence="2" key="1">
    <citation type="submission" date="2019-11" db="EMBL/GenBank/DDBJ databases">
        <authorList>
            <person name="Feng L."/>
        </authorList>
    </citation>
    <scope>NUCLEOTIDE SEQUENCE</scope>
    <source>
        <strain evidence="2">AhadrusLFYP4</strain>
    </source>
</reference>
<protein>
    <submittedName>
        <fullName evidence="2">Uncharacterized protein</fullName>
    </submittedName>
</protein>
<proteinExistence type="predicted"/>
<organism evidence="2">
    <name type="scientific">Anaerostipes hadrus</name>
    <dbReference type="NCBI Taxonomy" id="649756"/>
    <lineage>
        <taxon>Bacteria</taxon>
        <taxon>Bacillati</taxon>
        <taxon>Bacillota</taxon>
        <taxon>Clostridia</taxon>
        <taxon>Lachnospirales</taxon>
        <taxon>Lachnospiraceae</taxon>
        <taxon>Anaerostipes</taxon>
    </lineage>
</organism>
<evidence type="ECO:0000256" key="1">
    <source>
        <dbReference type="SAM" id="MobiDB-lite"/>
    </source>
</evidence>